<dbReference type="InterPro" id="IPR051077">
    <property type="entry name" value="Ca-dependent_lectin"/>
</dbReference>
<dbReference type="EMBL" id="GG666588">
    <property type="protein sequence ID" value="EEN51822.1"/>
    <property type="molecule type" value="Genomic_DNA"/>
</dbReference>
<evidence type="ECO:0000256" key="1">
    <source>
        <dbReference type="ARBA" id="ARBA00022734"/>
    </source>
</evidence>
<dbReference type="GO" id="GO:0030246">
    <property type="term" value="F:carbohydrate binding"/>
    <property type="evidence" value="ECO:0007669"/>
    <property type="project" value="UniProtKB-KW"/>
</dbReference>
<dbReference type="AlphaFoldDB" id="C3Z6H8"/>
<sequence length="305" mass="32956">MPERSARRDRAGGPPGALVGVLLGASAVFASAVVLAVIVQNIVHEMGELRARAERDREDIAKLLQETVFLRERIVVLETQSRDGSFLTSNVEQQTPDQTDPVPNPEGVIDAGVQSSNATPGGHLHRHRREAPNANWVRLPAGACVAGGTSYITSTDGGGTNYQCLPNNPQWGRYQDGVSGYSAYMYGAEYRVATNAPFGSTSLDAHDVPCTVCYVPTRGSKLMIPARNTCPTGWTEEYDGYLMAASYTHTATEYVCMDDNPETVQGGQGRQTSATRFYPVEARCGALQCPNYVEGRELTCVVCTK</sequence>
<proteinExistence type="predicted"/>
<protein>
    <recommendedName>
        <fullName evidence="3">Short-chain collagen C4-like</fullName>
    </recommendedName>
</protein>
<dbReference type="PANTHER" id="PTHR24024">
    <property type="entry name" value="PULMONARY SURFACTANT-ASSOCIATED PROTEIN A"/>
    <property type="match status" value="1"/>
</dbReference>
<accession>C3Z6H8</accession>
<keyword evidence="1" id="KW-0430">Lectin</keyword>
<reference evidence="2" key="1">
    <citation type="journal article" date="2008" name="Nature">
        <title>The amphioxus genome and the evolution of the chordate karyotype.</title>
        <authorList>
            <consortium name="US DOE Joint Genome Institute (JGI-PGF)"/>
            <person name="Putnam N.H."/>
            <person name="Butts T."/>
            <person name="Ferrier D.E.K."/>
            <person name="Furlong R.F."/>
            <person name="Hellsten U."/>
            <person name="Kawashima T."/>
            <person name="Robinson-Rechavi M."/>
            <person name="Shoguchi E."/>
            <person name="Terry A."/>
            <person name="Yu J.-K."/>
            <person name="Benito-Gutierrez E.L."/>
            <person name="Dubchak I."/>
            <person name="Garcia-Fernandez J."/>
            <person name="Gibson-Brown J.J."/>
            <person name="Grigoriev I.V."/>
            <person name="Horton A.C."/>
            <person name="de Jong P.J."/>
            <person name="Jurka J."/>
            <person name="Kapitonov V.V."/>
            <person name="Kohara Y."/>
            <person name="Kuroki Y."/>
            <person name="Lindquist E."/>
            <person name="Lucas S."/>
            <person name="Osoegawa K."/>
            <person name="Pennacchio L.A."/>
            <person name="Salamov A.A."/>
            <person name="Satou Y."/>
            <person name="Sauka-Spengler T."/>
            <person name="Schmutz J."/>
            <person name="Shin-I T."/>
            <person name="Toyoda A."/>
            <person name="Bronner-Fraser M."/>
            <person name="Fujiyama A."/>
            <person name="Holland L.Z."/>
            <person name="Holland P.W.H."/>
            <person name="Satoh N."/>
            <person name="Rokhsar D.S."/>
        </authorList>
    </citation>
    <scope>NUCLEOTIDE SEQUENCE [LARGE SCALE GENOMIC DNA]</scope>
    <source>
        <strain evidence="2">S238N-H82</strain>
        <tissue evidence="2">Testes</tissue>
    </source>
</reference>
<evidence type="ECO:0000313" key="2">
    <source>
        <dbReference type="EMBL" id="EEN51822.1"/>
    </source>
</evidence>
<dbReference type="InParanoid" id="C3Z6H8"/>
<evidence type="ECO:0008006" key="3">
    <source>
        <dbReference type="Google" id="ProtNLM"/>
    </source>
</evidence>
<gene>
    <name evidence="2" type="ORF">BRAFLDRAFT_96784</name>
</gene>
<dbReference type="PANTHER" id="PTHR24024:SF18">
    <property type="entry name" value="SHORT-CHAIN COLLAGEN C4-LIKE"/>
    <property type="match status" value="1"/>
</dbReference>
<organism>
    <name type="scientific">Branchiostoma floridae</name>
    <name type="common">Florida lancelet</name>
    <name type="synonym">Amphioxus</name>
    <dbReference type="NCBI Taxonomy" id="7739"/>
    <lineage>
        <taxon>Eukaryota</taxon>
        <taxon>Metazoa</taxon>
        <taxon>Chordata</taxon>
        <taxon>Cephalochordata</taxon>
        <taxon>Leptocardii</taxon>
        <taxon>Amphioxiformes</taxon>
        <taxon>Branchiostomatidae</taxon>
        <taxon>Branchiostoma</taxon>
    </lineage>
</organism>
<dbReference type="eggNOG" id="ENOG502SVJ8">
    <property type="taxonomic scope" value="Eukaryota"/>
</dbReference>
<name>C3Z6H8_BRAFL</name>